<reference evidence="2" key="1">
    <citation type="submission" date="2016-10" db="EMBL/GenBank/DDBJ databases">
        <authorList>
            <person name="Varghese N."/>
            <person name="Submissions S."/>
        </authorList>
    </citation>
    <scope>NUCLEOTIDE SEQUENCE [LARGE SCALE GENOMIC DNA]</scope>
    <source>
        <strain evidence="2">ATCC 700379</strain>
    </source>
</reference>
<dbReference type="OrthoDB" id="26424at2"/>
<keyword evidence="2" id="KW-1185">Reference proteome</keyword>
<dbReference type="AlphaFoldDB" id="A0A1I2PNW0"/>
<evidence type="ECO:0000313" key="1">
    <source>
        <dbReference type="EMBL" id="SFG17724.1"/>
    </source>
</evidence>
<dbReference type="Proteomes" id="UP000198752">
    <property type="component" value="Unassembled WGS sequence"/>
</dbReference>
<sequence length="455" mass="52331">MKKQSELAGMLNSLPKEELVRIILRIAEEDDKIGAQLIVKYGTGKAVHQLKARKKLIKSIIDKYSGDEEFGFIRYGEERAFALDMLSILEDDMNNETLALDTALLVLEEGISAFQYADDSDGDIGMLVEETIAGIQKIAARMREDVLSGEHCFQRLLTMSNGSLFDGWNDYRIDLLRICADFADDEKHRKQLKKVIEQRIAAGADNESMRYTIESLYKLLFQIICDYGSDAEAERFVQDHLSVTFFREWSIEKSMAGGNYAHVIELAEAGEQQDHHYAGLLSKWKAFRYQAYKKLSLRKQQEMLARELLLDGDYNYYHDLESLHEEDKEAFYHEIIAELKTSKNWRARSVYVELISDKNDLDELMAYVRTNPSEVEKYGDRLLARYSADVQQICSDYVFNAAGKASNRKEYREICGILRSCKKMLGTANRSAIIAKLKTEYSRRPAFLDELSHIK</sequence>
<gene>
    <name evidence="1" type="ORF">SAMN02982927_00913</name>
</gene>
<evidence type="ECO:0000313" key="2">
    <source>
        <dbReference type="Proteomes" id="UP000198752"/>
    </source>
</evidence>
<protein>
    <submittedName>
        <fullName evidence="1">Uncharacterized protein</fullName>
    </submittedName>
</protein>
<dbReference type="STRING" id="269670.SAMN02982927_00913"/>
<proteinExistence type="predicted"/>
<name>A0A1I2PNW0_9BACL</name>
<dbReference type="RefSeq" id="WP_093670508.1">
    <property type="nucleotide sequence ID" value="NZ_FOOY01000005.1"/>
</dbReference>
<organism evidence="1 2">
    <name type="scientific">Sporolactobacillus nakayamae</name>
    <dbReference type="NCBI Taxonomy" id="269670"/>
    <lineage>
        <taxon>Bacteria</taxon>
        <taxon>Bacillati</taxon>
        <taxon>Bacillota</taxon>
        <taxon>Bacilli</taxon>
        <taxon>Bacillales</taxon>
        <taxon>Sporolactobacillaceae</taxon>
        <taxon>Sporolactobacillus</taxon>
    </lineage>
</organism>
<accession>A0A1I2PNW0</accession>
<dbReference type="EMBL" id="FOOY01000005">
    <property type="protein sequence ID" value="SFG17724.1"/>
    <property type="molecule type" value="Genomic_DNA"/>
</dbReference>